<gene>
    <name evidence="1" type="ORF">EZS28_053673</name>
</gene>
<dbReference type="Proteomes" id="UP000324800">
    <property type="component" value="Unassembled WGS sequence"/>
</dbReference>
<organism evidence="1 2">
    <name type="scientific">Streblomastix strix</name>
    <dbReference type="NCBI Taxonomy" id="222440"/>
    <lineage>
        <taxon>Eukaryota</taxon>
        <taxon>Metamonada</taxon>
        <taxon>Preaxostyla</taxon>
        <taxon>Oxymonadida</taxon>
        <taxon>Streblomastigidae</taxon>
        <taxon>Streblomastix</taxon>
    </lineage>
</organism>
<accession>A0A5J4R6Y0</accession>
<proteinExistence type="predicted"/>
<dbReference type="AlphaFoldDB" id="A0A5J4R6Y0"/>
<name>A0A5J4R6Y0_9EUKA</name>
<comment type="caution">
    <text evidence="1">The sequence shown here is derived from an EMBL/GenBank/DDBJ whole genome shotgun (WGS) entry which is preliminary data.</text>
</comment>
<dbReference type="EMBL" id="SNRW01043220">
    <property type="protein sequence ID" value="KAA6328840.1"/>
    <property type="molecule type" value="Genomic_DNA"/>
</dbReference>
<evidence type="ECO:0000313" key="1">
    <source>
        <dbReference type="EMBL" id="KAA6328840.1"/>
    </source>
</evidence>
<sequence>MGQYTTGLLQTIQLELDWTQITILGQFMVTISILRTLLATEATGTKYVHSKVSETELGQQPCAGATAAAMRREEWKKKA</sequence>
<protein>
    <submittedName>
        <fullName evidence="1">Uncharacterized protein</fullName>
    </submittedName>
</protein>
<feature type="non-terminal residue" evidence="1">
    <location>
        <position position="79"/>
    </location>
</feature>
<evidence type="ECO:0000313" key="2">
    <source>
        <dbReference type="Proteomes" id="UP000324800"/>
    </source>
</evidence>
<reference evidence="1 2" key="1">
    <citation type="submission" date="2019-03" db="EMBL/GenBank/DDBJ databases">
        <title>Single cell metagenomics reveals metabolic interactions within the superorganism composed of flagellate Streblomastix strix and complex community of Bacteroidetes bacteria on its surface.</title>
        <authorList>
            <person name="Treitli S.C."/>
            <person name="Kolisko M."/>
            <person name="Husnik F."/>
            <person name="Keeling P."/>
            <person name="Hampl V."/>
        </authorList>
    </citation>
    <scope>NUCLEOTIDE SEQUENCE [LARGE SCALE GENOMIC DNA]</scope>
    <source>
        <strain evidence="1">ST1C</strain>
    </source>
</reference>